<dbReference type="AlphaFoldDB" id="A0A0B8QM21"/>
<dbReference type="STRING" id="1481914.JCM19241_3366"/>
<dbReference type="EMBL" id="BBRZ01000040">
    <property type="protein sequence ID" value="GAM56924.1"/>
    <property type="molecule type" value="Genomic_DNA"/>
</dbReference>
<dbReference type="PROSITE" id="PS00197">
    <property type="entry name" value="2FE2S_FER_1"/>
    <property type="match status" value="1"/>
</dbReference>
<reference evidence="2 5" key="1">
    <citation type="submission" date="2015-01" db="EMBL/GenBank/DDBJ databases">
        <title>Vibrio sp. C1 JCM 19231 whole genome shotgun sequence.</title>
        <authorList>
            <person name="Sawabe T."/>
            <person name="Meirelles P."/>
            <person name="Feng G."/>
            <person name="Sayaka M."/>
            <person name="Hattori M."/>
            <person name="Ohkuma M."/>
        </authorList>
    </citation>
    <scope>NUCLEOTIDE SEQUENCE [LARGE SCALE GENOMIC DNA]</scope>
    <source>
        <strain evidence="5">JCM 19231</strain>
        <strain evidence="2">JCM19231</strain>
    </source>
</reference>
<evidence type="ECO:0000313" key="4">
    <source>
        <dbReference type="Proteomes" id="UP000031666"/>
    </source>
</evidence>
<name>A0A0B8QM21_9VIBR</name>
<feature type="domain" description="2Fe-2S ferredoxin-type" evidence="1">
    <location>
        <begin position="2"/>
        <end position="89"/>
    </location>
</feature>
<dbReference type="Pfam" id="PF00111">
    <property type="entry name" value="Fer2"/>
    <property type="match status" value="1"/>
</dbReference>
<dbReference type="Gene3D" id="3.10.20.30">
    <property type="match status" value="1"/>
</dbReference>
<gene>
    <name evidence="2" type="ORF">JCM19231_4457</name>
    <name evidence="3" type="ORF">JCM19241_3366</name>
</gene>
<dbReference type="RefSeq" id="WP_261833191.1">
    <property type="nucleotide sequence ID" value="NZ_AP024881.1"/>
</dbReference>
<evidence type="ECO:0000313" key="3">
    <source>
        <dbReference type="EMBL" id="GAM75454.1"/>
    </source>
</evidence>
<dbReference type="NCBIfam" id="NF007985">
    <property type="entry name" value="PRK10713.1"/>
    <property type="match status" value="1"/>
</dbReference>
<accession>A0A0B8P1W7</accession>
<dbReference type="CDD" id="cd00207">
    <property type="entry name" value="fer2"/>
    <property type="match status" value="1"/>
</dbReference>
<dbReference type="GO" id="GO:0051537">
    <property type="term" value="F:2 iron, 2 sulfur cluster binding"/>
    <property type="evidence" value="ECO:0007669"/>
    <property type="project" value="InterPro"/>
</dbReference>
<dbReference type="PROSITE" id="PS51085">
    <property type="entry name" value="2FE2S_FER_2"/>
    <property type="match status" value="1"/>
</dbReference>
<dbReference type="Proteomes" id="UP000031671">
    <property type="component" value="Unassembled WGS sequence"/>
</dbReference>
<reference evidence="3 4" key="2">
    <citation type="submission" date="2015-01" db="EMBL/GenBank/DDBJ databases">
        <title>Vibrio sp. C94 JCM 19241 whole genome shotgun sequence.</title>
        <authorList>
            <person name="Sawabe T."/>
            <person name="Meirelles P."/>
            <person name="Feng G."/>
            <person name="Sayaka M."/>
            <person name="Hattori M."/>
            <person name="Ohkuma M."/>
        </authorList>
    </citation>
    <scope>NUCLEOTIDE SEQUENCE [LARGE SCALE GENOMIC DNA]</scope>
    <source>
        <strain evidence="4">JCM 19241</strain>
        <strain evidence="3">JCM19241</strain>
    </source>
</reference>
<dbReference type="InterPro" id="IPR012675">
    <property type="entry name" value="Beta-grasp_dom_sf"/>
</dbReference>
<evidence type="ECO:0000313" key="5">
    <source>
        <dbReference type="Proteomes" id="UP000031671"/>
    </source>
</evidence>
<keyword evidence="5" id="KW-1185">Reference proteome</keyword>
<dbReference type="Proteomes" id="UP000031666">
    <property type="component" value="Unassembled WGS sequence"/>
</dbReference>
<organism evidence="3 4">
    <name type="scientific">Vibrio ishigakensis</name>
    <dbReference type="NCBI Taxonomy" id="1481914"/>
    <lineage>
        <taxon>Bacteria</taxon>
        <taxon>Pseudomonadati</taxon>
        <taxon>Pseudomonadota</taxon>
        <taxon>Gammaproteobacteria</taxon>
        <taxon>Vibrionales</taxon>
        <taxon>Vibrionaceae</taxon>
        <taxon>Vibrio</taxon>
    </lineage>
</organism>
<proteinExistence type="predicted"/>
<dbReference type="InterPro" id="IPR006058">
    <property type="entry name" value="2Fe2S_fd_BS"/>
</dbReference>
<protein>
    <submittedName>
        <fullName evidence="3">Ferredoxin</fullName>
    </submittedName>
</protein>
<reference evidence="4 5" key="3">
    <citation type="submission" date="2015-01" db="EMBL/GenBank/DDBJ databases">
        <authorList>
            <consortium name="NBRP consortium"/>
            <person name="Sawabe T."/>
            <person name="Meirelles P."/>
            <person name="Feng G."/>
            <person name="Sayaka M."/>
            <person name="Hattori M."/>
            <person name="Ohkuma M."/>
        </authorList>
    </citation>
    <scope>NUCLEOTIDE SEQUENCE [LARGE SCALE GENOMIC DNA]</scope>
    <source>
        <strain evidence="5">JCM 19231</strain>
        <strain evidence="4">JCM 19241</strain>
        <strain evidence="2">JCM19231</strain>
        <strain evidence="3">JCM19241</strain>
    </source>
</reference>
<comment type="caution">
    <text evidence="3">The sequence shown here is derived from an EMBL/GenBank/DDBJ whole genome shotgun (WGS) entry which is preliminary data.</text>
</comment>
<dbReference type="SUPFAM" id="SSF54292">
    <property type="entry name" value="2Fe-2S ferredoxin-like"/>
    <property type="match status" value="1"/>
</dbReference>
<evidence type="ECO:0000313" key="2">
    <source>
        <dbReference type="EMBL" id="GAM56924.1"/>
    </source>
</evidence>
<evidence type="ECO:0000259" key="1">
    <source>
        <dbReference type="PROSITE" id="PS51085"/>
    </source>
</evidence>
<accession>A0A0B8QM21</accession>
<dbReference type="EMBL" id="BBSC01000004">
    <property type="protein sequence ID" value="GAM75454.1"/>
    <property type="molecule type" value="Genomic_DNA"/>
</dbReference>
<dbReference type="InterPro" id="IPR001041">
    <property type="entry name" value="2Fe-2S_ferredoxin-type"/>
</dbReference>
<sequence length="93" mass="10373">MHKVTINKVTNLVNSKNSTLLESMEMSGLKPEYNCRDGHCGACRCKLESGEVEYIGFAMAYLKEDEILPCICRAKSDVDLAQVNLHNQVKHAS</sequence>
<dbReference type="InterPro" id="IPR036010">
    <property type="entry name" value="2Fe-2S_ferredoxin-like_sf"/>
</dbReference>